<dbReference type="Proteomes" id="UP000243338">
    <property type="component" value="Unassembled WGS sequence"/>
</dbReference>
<gene>
    <name evidence="2" type="ORF">SAMN04488587_2363</name>
</gene>
<dbReference type="RefSeq" id="WP_091690847.1">
    <property type="nucleotide sequence ID" value="NZ_CAAGSJ010000001.1"/>
</dbReference>
<keyword evidence="1" id="KW-0472">Membrane</keyword>
<dbReference type="InterPro" id="IPR026453">
    <property type="entry name" value="PGF_pre_PGF"/>
</dbReference>
<accession>A0A1I0BUP4</accession>
<reference evidence="3" key="1">
    <citation type="submission" date="2016-10" db="EMBL/GenBank/DDBJ databases">
        <authorList>
            <person name="Varghese N."/>
            <person name="Submissions S."/>
        </authorList>
    </citation>
    <scope>NUCLEOTIDE SEQUENCE [LARGE SCALE GENOMIC DNA]</scope>
    <source>
        <strain evidence="3">SLH 33</strain>
    </source>
</reference>
<evidence type="ECO:0000256" key="1">
    <source>
        <dbReference type="SAM" id="Phobius"/>
    </source>
</evidence>
<sequence length="395" mass="44004">MNNKNMIHNGFIMLSLFLLFIAATIAPASAEYTEVNSITRTLPDNIPTNNEISVVLEIDSQIPFVAGIVETIPEGFTFPDNKEDISTSCEFKLDRENRKISFCSINVTSITYKVIASSESGAHTFSGNWVDLLVQSTELDEGTERWEKVVGDKTIIREAKKTSSTSSSTSPSFSSNEKYENIAKKNVAQQYLSINNKAEYTFNDEANPITEISFMPLKNGGTISTTIEVLKDVSGLVEISPHGTVYKNMNIWISNDWASESTISETKIAFCVDKEWLNEYGIDSSSIKLMRYTSKWTELPTTITGEDENRVYFVAETPGFSPFAITSISEKSIDLEQTETKSTIEEPNIESDLVEEETVEPQEELPAKTPGFTAFLGCAMMAVGFMITKKMSIRR</sequence>
<dbReference type="EMBL" id="FOHQ01000009">
    <property type="protein sequence ID" value="SET10788.1"/>
    <property type="molecule type" value="Genomic_DNA"/>
</dbReference>
<proteinExistence type="predicted"/>
<dbReference type="STRING" id="1353158.SAMN04488587_2363"/>
<protein>
    <submittedName>
        <fullName evidence="2">PGF-pre-PGF domain-containing protein</fullName>
    </submittedName>
</protein>
<dbReference type="OrthoDB" id="141574at2157"/>
<evidence type="ECO:0000313" key="3">
    <source>
        <dbReference type="Proteomes" id="UP000243338"/>
    </source>
</evidence>
<feature type="transmembrane region" description="Helical" evidence="1">
    <location>
        <begin position="371"/>
        <end position="388"/>
    </location>
</feature>
<dbReference type="NCBIfam" id="TIGR04213">
    <property type="entry name" value="PGF_pre_PGF"/>
    <property type="match status" value="1"/>
</dbReference>
<keyword evidence="1" id="KW-0812">Transmembrane</keyword>
<keyword evidence="3" id="KW-1185">Reference proteome</keyword>
<name>A0A1I0BUP4_9EURY</name>
<dbReference type="AlphaFoldDB" id="A0A1I0BUP4"/>
<organism evidence="2 3">
    <name type="scientific">Methanococcoides vulcani</name>
    <dbReference type="NCBI Taxonomy" id="1353158"/>
    <lineage>
        <taxon>Archaea</taxon>
        <taxon>Methanobacteriati</taxon>
        <taxon>Methanobacteriota</taxon>
        <taxon>Stenosarchaea group</taxon>
        <taxon>Methanomicrobia</taxon>
        <taxon>Methanosarcinales</taxon>
        <taxon>Methanosarcinaceae</taxon>
        <taxon>Methanococcoides</taxon>
    </lineage>
</organism>
<keyword evidence="1" id="KW-1133">Transmembrane helix</keyword>
<evidence type="ECO:0000313" key="2">
    <source>
        <dbReference type="EMBL" id="SET10788.1"/>
    </source>
</evidence>